<dbReference type="VEuPathDB" id="TriTrypDB:TcCL_NonESM05721"/>
<dbReference type="VEuPathDB" id="TriTrypDB:C3747_130g61"/>
<evidence type="ECO:0000256" key="1">
    <source>
        <dbReference type="SAM" id="MobiDB-lite"/>
    </source>
</evidence>
<dbReference type="VEuPathDB" id="TriTrypDB:TCDM_03595"/>
<dbReference type="AlphaFoldDB" id="A0A2V2WD07"/>
<feature type="region of interest" description="Disordered" evidence="1">
    <location>
        <begin position="199"/>
        <end position="241"/>
    </location>
</feature>
<dbReference type="VEuPathDB" id="TriTrypDB:TcCLB.510099.70"/>
<comment type="caution">
    <text evidence="3">The sequence shown here is derived from an EMBL/GenBank/DDBJ whole genome shotgun (WGS) entry which is preliminary data.</text>
</comment>
<dbReference type="VEuPathDB" id="TriTrypDB:TcG_01982"/>
<dbReference type="VEuPathDB" id="TriTrypDB:Tc_MARK_2601"/>
<dbReference type="VEuPathDB" id="TriTrypDB:BCY84_19003"/>
<feature type="region of interest" description="Disordered" evidence="1">
    <location>
        <begin position="259"/>
        <end position="280"/>
    </location>
</feature>
<dbReference type="VEuPathDB" id="TriTrypDB:ECC02_005719"/>
<dbReference type="VEuPathDB" id="TriTrypDB:TcBrA4_0122930"/>
<reference evidence="3 4" key="1">
    <citation type="journal article" date="2018" name="Microb. Genom.">
        <title>Expanding an expanded genome: long-read sequencing of Trypanosoma cruzi.</title>
        <authorList>
            <person name="Berna L."/>
            <person name="Rodriguez M."/>
            <person name="Chiribao M.L."/>
            <person name="Parodi-Talice A."/>
            <person name="Pita S."/>
            <person name="Rijo G."/>
            <person name="Alvarez-Valin F."/>
            <person name="Robello C."/>
        </authorList>
    </citation>
    <scope>NUCLEOTIDE SEQUENCE [LARGE SCALE GENOMIC DNA]</scope>
    <source>
        <strain evidence="3 4">TCC</strain>
    </source>
</reference>
<feature type="compositionally biased region" description="Basic residues" evidence="1">
    <location>
        <begin position="658"/>
        <end position="668"/>
    </location>
</feature>
<proteinExistence type="predicted"/>
<evidence type="ECO:0000313" key="4">
    <source>
        <dbReference type="Proteomes" id="UP000246078"/>
    </source>
</evidence>
<name>A0A2V2WD07_TRYCR</name>
<dbReference type="VEuPathDB" id="TriTrypDB:C4B63_7g153"/>
<feature type="compositionally biased region" description="Basic and acidic residues" evidence="1">
    <location>
        <begin position="211"/>
        <end position="222"/>
    </location>
</feature>
<dbReference type="Pfam" id="PF25339">
    <property type="entry name" value="C2_C2CD3_N"/>
    <property type="match status" value="1"/>
</dbReference>
<sequence>MRLFYGSSLPPGLEGPTRGELRIRIEKLLLKDDLVTRGMSSDVPHAGSRPYAVPVDHCAVNPLFWGEQNPACHCVPATPGKPRGVVTLVYPLKTYEPQFREYLLHMSHSEQKGLQISVFVPTSYSGRHRSVPVGKSIVALDTLKPSSPVSGWFTIMSDGAFISSTPCDKEMNLPGILLEVGRLKMTFTMTFFARAPLSPTSHASRSTYKTSYEKNTEKEKIGGSEMMQDEARGEQEVQPAQAPPIVSTESGVIAPINKQQLQQHQEKQQSHHQGHGGATEQIAKSSMMHENAGSALAFDPRPSSSLFPPTATSINFNQKMAVSELLQKGISLRDKMARVLSHSTSFEDMAPSSNFLTFQPLLSVLGGPPSYSLPLTGAEHLHGGLSIPPDSTESSVSSASVETVVSDTNELGIDAFPAAGAGADKEKSGEWCDIPTGRRPFRFPFQSSGVSQKEDTYVEVDLSRIAFSSGRATLGMEEMRVGIRLSRDVKTDEPVESYSSYVHRVPLARGAEHHIIIGFSVRSFSEDRSRMVISFYRVRSAPVANPPGELLLPVPASAQRVLVEEILLGMCIVGLHSQSRDIVLHDPISGEDPTQAHLRVSTRSGKMPLPEDSRPNVGAAKEGDAKNPTLRLEGGEKSQVLVNSAERHSPIETQRGTKTIRPKVKYSHIKQSDVDLRSSSSSSSSSPSSSPPSSSSIEKVPRKVKVNASGDEGIGASSCTGHGDGRGVAPEPIYAHEQRPSNSLTAPIPNTMMTKAAVSSVDQCLSPVELGALMDLHAPGSCDGKKVLSYASDARMADTYLDQTLKKPALERFRIHVSIRAGKELPMVTISHEGFTSISPVAAADQLDSGVRSAVTSDGSLILVDSKHRVFKPPTTFFVVEDLFNGVDSRAASRGIVPDWFVEAAVRGKFDRTLIVPESQSPQYDYESILSIPREAVFIRHAVSGTHATFRGASTLLSLDDTISKASNSAFCLRELRLTLWHAVTETSVASSSDWKNDEERFWAQTALLGECRVDLRSLRFLKVLDGWYRINAIDRVEEVVGYVRVSVRLL</sequence>
<dbReference type="VEuPathDB" id="TriTrypDB:TcCLB.506637.90"/>
<dbReference type="EMBL" id="PRFC01000130">
    <property type="protein sequence ID" value="PWV05499.1"/>
    <property type="molecule type" value="Genomic_DNA"/>
</dbReference>
<protein>
    <recommendedName>
        <fullName evidence="2">C2CD3 N-terminal C2 domain-containing protein</fullName>
    </recommendedName>
</protein>
<accession>A0A2V2WD07</accession>
<dbReference type="VEuPathDB" id="TriTrypDB:TCSYLVIO_003905"/>
<organism evidence="3 4">
    <name type="scientific">Trypanosoma cruzi</name>
    <dbReference type="NCBI Taxonomy" id="5693"/>
    <lineage>
        <taxon>Eukaryota</taxon>
        <taxon>Discoba</taxon>
        <taxon>Euglenozoa</taxon>
        <taxon>Kinetoplastea</taxon>
        <taxon>Metakinetoplastina</taxon>
        <taxon>Trypanosomatida</taxon>
        <taxon>Trypanosomatidae</taxon>
        <taxon>Trypanosoma</taxon>
        <taxon>Schizotrypanum</taxon>
    </lineage>
</organism>
<gene>
    <name evidence="3" type="ORF">C3747_130g61</name>
</gene>
<feature type="region of interest" description="Disordered" evidence="1">
    <location>
        <begin position="600"/>
        <end position="728"/>
    </location>
</feature>
<feature type="compositionally biased region" description="Polar residues" evidence="1">
    <location>
        <begin position="199"/>
        <end position="210"/>
    </location>
</feature>
<feature type="compositionally biased region" description="Low complexity" evidence="1">
    <location>
        <begin position="678"/>
        <end position="696"/>
    </location>
</feature>
<dbReference type="Proteomes" id="UP000246078">
    <property type="component" value="Unassembled WGS sequence"/>
</dbReference>
<evidence type="ECO:0000259" key="2">
    <source>
        <dbReference type="Pfam" id="PF25339"/>
    </source>
</evidence>
<dbReference type="InterPro" id="IPR057537">
    <property type="entry name" value="C2_C2CD3_N"/>
</dbReference>
<dbReference type="OMA" id="AYMGTCR"/>
<feature type="domain" description="C2CD3 N-terminal C2" evidence="2">
    <location>
        <begin position="8"/>
        <end position="158"/>
    </location>
</feature>
<evidence type="ECO:0000313" key="3">
    <source>
        <dbReference type="EMBL" id="PWV05499.1"/>
    </source>
</evidence>
<dbReference type="OrthoDB" id="242958at2759"/>